<comment type="subcellular location">
    <subcellularLocation>
        <location evidence="1 14">Cell outer membrane</location>
        <topology evidence="1 14">Multi-pass membrane protein</topology>
    </subcellularLocation>
</comment>
<dbReference type="OrthoDB" id="8732650at2"/>
<evidence type="ECO:0000256" key="8">
    <source>
        <dbReference type="ARBA" id="ARBA00023004"/>
    </source>
</evidence>
<protein>
    <submittedName>
        <fullName evidence="19">Iron complex outermembrane receptor protein</fullName>
    </submittedName>
</protein>
<keyword evidence="10 16" id="KW-0798">TonB box</keyword>
<dbReference type="GO" id="GO:0015344">
    <property type="term" value="F:siderophore uptake transmembrane transporter activity"/>
    <property type="evidence" value="ECO:0007669"/>
    <property type="project" value="TreeGrafter"/>
</dbReference>
<reference evidence="19 20" key="1">
    <citation type="submission" date="2018-10" db="EMBL/GenBank/DDBJ databases">
        <title>Genomic Encyclopedia of Type Strains, Phase IV (KMG-IV): sequencing the most valuable type-strain genomes for metagenomic binning, comparative biology and taxonomic classification.</title>
        <authorList>
            <person name="Goeker M."/>
        </authorList>
    </citation>
    <scope>NUCLEOTIDE SEQUENCE [LARGE SCALE GENOMIC DNA]</scope>
    <source>
        <strain evidence="19 20">DSM 23841</strain>
    </source>
</reference>
<evidence type="ECO:0000256" key="6">
    <source>
        <dbReference type="ARBA" id="ARBA00022692"/>
    </source>
</evidence>
<evidence type="ECO:0000256" key="5">
    <source>
        <dbReference type="ARBA" id="ARBA00022496"/>
    </source>
</evidence>
<dbReference type="GO" id="GO:0015891">
    <property type="term" value="P:siderophore transport"/>
    <property type="evidence" value="ECO:0007669"/>
    <property type="project" value="InterPro"/>
</dbReference>
<keyword evidence="20" id="KW-1185">Reference proteome</keyword>
<dbReference type="PROSITE" id="PS01156">
    <property type="entry name" value="TONB_DEPENDENT_REC_2"/>
    <property type="match status" value="1"/>
</dbReference>
<organism evidence="19 20">
    <name type="scientific">Azonexus fungiphilus</name>
    <dbReference type="NCBI Taxonomy" id="146940"/>
    <lineage>
        <taxon>Bacteria</taxon>
        <taxon>Pseudomonadati</taxon>
        <taxon>Pseudomonadota</taxon>
        <taxon>Betaproteobacteria</taxon>
        <taxon>Rhodocyclales</taxon>
        <taxon>Azonexaceae</taxon>
        <taxon>Azonexus</taxon>
    </lineage>
</organism>
<evidence type="ECO:0000256" key="14">
    <source>
        <dbReference type="PROSITE-ProRule" id="PRU01360"/>
    </source>
</evidence>
<dbReference type="NCBIfam" id="TIGR01783">
    <property type="entry name" value="TonB-siderophor"/>
    <property type="match status" value="1"/>
</dbReference>
<dbReference type="EMBL" id="RBXP01000013">
    <property type="protein sequence ID" value="RKT59279.1"/>
    <property type="molecule type" value="Genomic_DNA"/>
</dbReference>
<evidence type="ECO:0000256" key="3">
    <source>
        <dbReference type="ARBA" id="ARBA00022448"/>
    </source>
</evidence>
<keyword evidence="3 14" id="KW-0813">Transport</keyword>
<keyword evidence="13 14" id="KW-0998">Cell outer membrane</keyword>
<evidence type="ECO:0000256" key="10">
    <source>
        <dbReference type="ARBA" id="ARBA00023077"/>
    </source>
</evidence>
<evidence type="ECO:0000256" key="15">
    <source>
        <dbReference type="PROSITE-ProRule" id="PRU10144"/>
    </source>
</evidence>
<dbReference type="InterPro" id="IPR036942">
    <property type="entry name" value="Beta-barrel_TonB_sf"/>
</dbReference>
<keyword evidence="7 17" id="KW-0732">Signal</keyword>
<feature type="chain" id="PRO_5019763480" evidence="17">
    <location>
        <begin position="27"/>
        <end position="811"/>
    </location>
</feature>
<evidence type="ECO:0000313" key="20">
    <source>
        <dbReference type="Proteomes" id="UP000270626"/>
    </source>
</evidence>
<dbReference type="GO" id="GO:0038023">
    <property type="term" value="F:signaling receptor activity"/>
    <property type="evidence" value="ECO:0007669"/>
    <property type="project" value="InterPro"/>
</dbReference>
<evidence type="ECO:0000256" key="12">
    <source>
        <dbReference type="ARBA" id="ARBA00023170"/>
    </source>
</evidence>
<sequence length="811" mass="86136">MHASVTRLRPAALAIHLALGSLAAGAFVMPATALAQAAQGYSIPAGALGPALTRFAAEAGVVLGFDPALAAGRQSAGLQGSYTVGEGFRQLLEGSGLQAVRQDDGGWLIRTAGEKTLSAVVVQASADASAAGLAANYAGNQVARGSRVGVLGNQDIMETPFSTTAYTSQLMQDQQAKSVADVVQNDPTVRLARGFGNFQELYVMRGFPVPSDDMTYNGLYGVLPRQYVAAELLERVEIFRGASSFINGGVGTVSGFGAGGTVNALPKRAPADPLNQFTVGIDHGGQYNVAADLARRFGPDDRFGLRINAAHRDGESTVDDEKRQLDLLAVGVDYRGDRFRVSADAGYQNHRIDAPRPSVTPNGAIPKAPDADSNFAQPWTFAKERSLFATARAEVDLSERTLAWIAAGQRNGEEENVLANPTANAAGATNAYRFDNIREDRVQTGEAGLRTHFATGPVGHTVVVSAATYELRSKNAWRASDWNANGFAGDVLGNLYRPSPVAMPAIVNATGNYADPLTTVRNRSNSVALADTLAFADDRVRLTLGARHQKMDNRTYDYSSGAEATRYKKSVVTPMAGLVVRLQPQLSVYANYIEGLTAGDSAPWNATNVGHVLSPRVIKQKEIGLKYDGGRIGGGVAVFSTLKPFGMLNAASLFVDGGEQRNRGIEFSVFGEPVRGVRVLGGLTLLDAEITSSHDATLKGNRAVGVPRSQANVGVEWDVPGVRGLTLTGRTVYTSTQYADAANTLKVPAWTRLDLGARYTTAINDQVVTFRARLDNATDRNYWASTGGYPGYGYLVLGTPRTFTLSATVDF</sequence>
<evidence type="ECO:0000256" key="4">
    <source>
        <dbReference type="ARBA" id="ARBA00022452"/>
    </source>
</evidence>
<feature type="signal peptide" evidence="17">
    <location>
        <begin position="1"/>
        <end position="26"/>
    </location>
</feature>
<evidence type="ECO:0000256" key="7">
    <source>
        <dbReference type="ARBA" id="ARBA00022729"/>
    </source>
</evidence>
<dbReference type="PANTHER" id="PTHR32552">
    <property type="entry name" value="FERRICHROME IRON RECEPTOR-RELATED"/>
    <property type="match status" value="1"/>
</dbReference>
<keyword evidence="6 14" id="KW-0812">Transmembrane</keyword>
<proteinExistence type="inferred from homology"/>
<name>A0A495WD47_9RHOO</name>
<keyword evidence="4 14" id="KW-1134">Transmembrane beta strand</keyword>
<evidence type="ECO:0000256" key="9">
    <source>
        <dbReference type="ARBA" id="ARBA00023065"/>
    </source>
</evidence>
<evidence type="ECO:0000313" key="19">
    <source>
        <dbReference type="EMBL" id="RKT59279.1"/>
    </source>
</evidence>
<evidence type="ECO:0000256" key="13">
    <source>
        <dbReference type="ARBA" id="ARBA00023237"/>
    </source>
</evidence>
<dbReference type="Pfam" id="PF07715">
    <property type="entry name" value="Plug"/>
    <property type="match status" value="1"/>
</dbReference>
<accession>A0A495WD47</accession>
<evidence type="ECO:0000256" key="16">
    <source>
        <dbReference type="RuleBase" id="RU003357"/>
    </source>
</evidence>
<dbReference type="CDD" id="cd01347">
    <property type="entry name" value="ligand_gated_channel"/>
    <property type="match status" value="1"/>
</dbReference>
<dbReference type="Pfam" id="PF00593">
    <property type="entry name" value="TonB_dep_Rec_b-barrel"/>
    <property type="match status" value="1"/>
</dbReference>
<keyword evidence="8" id="KW-0408">Iron</keyword>
<dbReference type="SUPFAM" id="SSF56935">
    <property type="entry name" value="Porins"/>
    <property type="match status" value="1"/>
</dbReference>
<dbReference type="PROSITE" id="PS52016">
    <property type="entry name" value="TONB_DEPENDENT_REC_3"/>
    <property type="match status" value="1"/>
</dbReference>
<keyword evidence="5" id="KW-0410">Iron transport</keyword>
<keyword evidence="9" id="KW-0406">Ion transport</keyword>
<feature type="domain" description="Secretin/TonB short N-terminal" evidence="18">
    <location>
        <begin position="61"/>
        <end position="112"/>
    </location>
</feature>
<evidence type="ECO:0000256" key="17">
    <source>
        <dbReference type="SAM" id="SignalP"/>
    </source>
</evidence>
<evidence type="ECO:0000256" key="11">
    <source>
        <dbReference type="ARBA" id="ARBA00023136"/>
    </source>
</evidence>
<evidence type="ECO:0000256" key="1">
    <source>
        <dbReference type="ARBA" id="ARBA00004571"/>
    </source>
</evidence>
<dbReference type="InterPro" id="IPR010105">
    <property type="entry name" value="TonB_sidphr_rcpt"/>
</dbReference>
<dbReference type="Pfam" id="PF07660">
    <property type="entry name" value="STN"/>
    <property type="match status" value="1"/>
</dbReference>
<dbReference type="InterPro" id="IPR010917">
    <property type="entry name" value="TonB_rcpt_CS"/>
</dbReference>
<feature type="short sequence motif" description="TonB C-terminal box" evidence="15">
    <location>
        <begin position="794"/>
        <end position="811"/>
    </location>
</feature>
<comment type="similarity">
    <text evidence="2 14 16">Belongs to the TonB-dependent receptor family.</text>
</comment>
<dbReference type="Gene3D" id="2.40.170.20">
    <property type="entry name" value="TonB-dependent receptor, beta-barrel domain"/>
    <property type="match status" value="1"/>
</dbReference>
<dbReference type="InterPro" id="IPR011662">
    <property type="entry name" value="Secretin/TonB_short_N"/>
</dbReference>
<dbReference type="InterPro" id="IPR037066">
    <property type="entry name" value="Plug_dom_sf"/>
</dbReference>
<gene>
    <name evidence="19" type="ORF">DFR40_1163</name>
</gene>
<keyword evidence="11 14" id="KW-0472">Membrane</keyword>
<dbReference type="InterPro" id="IPR012910">
    <property type="entry name" value="Plug_dom"/>
</dbReference>
<dbReference type="PANTHER" id="PTHR32552:SF82">
    <property type="entry name" value="FCUA PROTEIN"/>
    <property type="match status" value="1"/>
</dbReference>
<dbReference type="RefSeq" id="WP_121457533.1">
    <property type="nucleotide sequence ID" value="NZ_RBXP01000013.1"/>
</dbReference>
<keyword evidence="12 19" id="KW-0675">Receptor</keyword>
<dbReference type="Gene3D" id="3.55.50.30">
    <property type="match status" value="1"/>
</dbReference>
<dbReference type="Gene3D" id="2.170.130.10">
    <property type="entry name" value="TonB-dependent receptor, plug domain"/>
    <property type="match status" value="1"/>
</dbReference>
<evidence type="ECO:0000256" key="2">
    <source>
        <dbReference type="ARBA" id="ARBA00009810"/>
    </source>
</evidence>
<dbReference type="InterPro" id="IPR039426">
    <property type="entry name" value="TonB-dep_rcpt-like"/>
</dbReference>
<dbReference type="AlphaFoldDB" id="A0A495WD47"/>
<dbReference type="SMART" id="SM00965">
    <property type="entry name" value="STN"/>
    <property type="match status" value="1"/>
</dbReference>
<evidence type="ECO:0000259" key="18">
    <source>
        <dbReference type="SMART" id="SM00965"/>
    </source>
</evidence>
<comment type="caution">
    <text evidence="19">The sequence shown here is derived from an EMBL/GenBank/DDBJ whole genome shotgun (WGS) entry which is preliminary data.</text>
</comment>
<dbReference type="Proteomes" id="UP000270626">
    <property type="component" value="Unassembled WGS sequence"/>
</dbReference>
<dbReference type="GO" id="GO:0009279">
    <property type="term" value="C:cell outer membrane"/>
    <property type="evidence" value="ECO:0007669"/>
    <property type="project" value="UniProtKB-SubCell"/>
</dbReference>
<dbReference type="InterPro" id="IPR000531">
    <property type="entry name" value="Beta-barrel_TonB"/>
</dbReference>